<dbReference type="PIRSF" id="PIRSF017082">
    <property type="entry name" value="YflP"/>
    <property type="match status" value="1"/>
</dbReference>
<dbReference type="InterPro" id="IPR042100">
    <property type="entry name" value="Bug_dom1"/>
</dbReference>
<dbReference type="SUPFAM" id="SSF53850">
    <property type="entry name" value="Periplasmic binding protein-like II"/>
    <property type="match status" value="1"/>
</dbReference>
<reference evidence="2" key="1">
    <citation type="submission" date="2015-10" db="EMBL/GenBank/DDBJ databases">
        <title>Biosynthesis of SCL-MCL polyhydroxyalkanoates by metagenomic clones in Pseudomonas putida.</title>
        <authorList>
            <person name="Cheng J."/>
            <person name="Charles T.C."/>
        </authorList>
    </citation>
    <scope>NUCLEOTIDE SEQUENCE</scope>
</reference>
<dbReference type="Gene3D" id="3.40.190.150">
    <property type="entry name" value="Bordetella uptake gene, domain 1"/>
    <property type="match status" value="1"/>
</dbReference>
<evidence type="ECO:0000256" key="1">
    <source>
        <dbReference type="ARBA" id="ARBA00006987"/>
    </source>
</evidence>
<dbReference type="PANTHER" id="PTHR42928">
    <property type="entry name" value="TRICARBOXYLATE-BINDING PROTEIN"/>
    <property type="match status" value="1"/>
</dbReference>
<dbReference type="AlphaFoldDB" id="A0A0U3JBS6"/>
<proteinExistence type="inferred from homology"/>
<evidence type="ECO:0008006" key="3">
    <source>
        <dbReference type="Google" id="ProtNLM"/>
    </source>
</evidence>
<dbReference type="Pfam" id="PF03401">
    <property type="entry name" value="TctC"/>
    <property type="match status" value="1"/>
</dbReference>
<organism evidence="2">
    <name type="scientific">uncultured bacterium 23</name>
    <dbReference type="NCBI Taxonomy" id="1748272"/>
    <lineage>
        <taxon>Bacteria</taxon>
        <taxon>environmental samples</taxon>
    </lineage>
</organism>
<protein>
    <recommendedName>
        <fullName evidence="3">Tripartite tricarboxylate transporter substrate binding protein</fullName>
    </recommendedName>
</protein>
<name>A0A0U3JBS6_9BACT</name>
<evidence type="ECO:0000313" key="2">
    <source>
        <dbReference type="EMBL" id="ALV86540.1"/>
    </source>
</evidence>
<dbReference type="Gene3D" id="3.40.190.10">
    <property type="entry name" value="Periplasmic binding protein-like II"/>
    <property type="match status" value="1"/>
</dbReference>
<comment type="similarity">
    <text evidence="1">Belongs to the UPF0065 (bug) family.</text>
</comment>
<dbReference type="InterPro" id="IPR005064">
    <property type="entry name" value="BUG"/>
</dbReference>
<dbReference type="PANTHER" id="PTHR42928:SF5">
    <property type="entry name" value="BLR1237 PROTEIN"/>
    <property type="match status" value="1"/>
</dbReference>
<sequence>MAYAVPLRAQAAYPNRQIRMIVPLAAASAVDVAARLIAQKMATNMGQSIVVENIVGAAGIIGASQLAKAAPDGYTIGGFNDSILTMVPNLNPATPFNTVTDFAHVSQVATIDFSIAAATGAPWKSAAEFVAAAKAAPGKYTYASGGNGSPQHLAGALFAAHTGIDIRHVPYRGASQAAQDTAGGQCDVTLQGIATVAALAKAGKLKLIGVMLDQRHPEYPDTPTLKEAGINGFDFSTWFVLTTPKGTPRDIVDRLHREVVKALADPEIKERYAAVGLKPSGTTPEKTAAIVQEQLTRYGKAIKDNNIKGD</sequence>
<accession>A0A0U3JBS6</accession>
<dbReference type="EMBL" id="KT944268">
    <property type="protein sequence ID" value="ALV86540.1"/>
    <property type="molecule type" value="Genomic_DNA"/>
</dbReference>